<feature type="compositionally biased region" description="Pro residues" evidence="1">
    <location>
        <begin position="32"/>
        <end position="48"/>
    </location>
</feature>
<name>A0A927B4P9_9BACT</name>
<protein>
    <recommendedName>
        <fullName evidence="5">Lipocalin-like domain-containing protein</fullName>
    </recommendedName>
</protein>
<feature type="region of interest" description="Disordered" evidence="1">
    <location>
        <begin position="25"/>
        <end position="52"/>
    </location>
</feature>
<organism evidence="3 4">
    <name type="scientific">Spirosoma validum</name>
    <dbReference type="NCBI Taxonomy" id="2771355"/>
    <lineage>
        <taxon>Bacteria</taxon>
        <taxon>Pseudomonadati</taxon>
        <taxon>Bacteroidota</taxon>
        <taxon>Cytophagia</taxon>
        <taxon>Cytophagales</taxon>
        <taxon>Cytophagaceae</taxon>
        <taxon>Spirosoma</taxon>
    </lineage>
</organism>
<evidence type="ECO:0008006" key="5">
    <source>
        <dbReference type="Google" id="ProtNLM"/>
    </source>
</evidence>
<evidence type="ECO:0000313" key="3">
    <source>
        <dbReference type="EMBL" id="MBD2755600.1"/>
    </source>
</evidence>
<feature type="chain" id="PRO_5036712586" description="Lipocalin-like domain-containing protein" evidence="2">
    <location>
        <begin position="26"/>
        <end position="176"/>
    </location>
</feature>
<dbReference type="EMBL" id="JACXAA010000009">
    <property type="protein sequence ID" value="MBD2755600.1"/>
    <property type="molecule type" value="Genomic_DNA"/>
</dbReference>
<comment type="caution">
    <text evidence="3">The sequence shown here is derived from an EMBL/GenBank/DDBJ whole genome shotgun (WGS) entry which is preliminary data.</text>
</comment>
<evidence type="ECO:0000256" key="1">
    <source>
        <dbReference type="SAM" id="MobiDB-lite"/>
    </source>
</evidence>
<gene>
    <name evidence="3" type="ORF">IC230_22040</name>
</gene>
<sequence>MSYSRYFPVALACLLFVACSGSESDSDNITPSPSPAPTPTPTPTPTPEPDLTSGLAGTYKLSLITPLGQVPEITGAGSMTLTALSKTTARVDKIRSFTLVSTGEKEERLSRDTCVFSDAGNGYLIRSVKDTSKSSSWGVYLIVDKKIRQTESMKVIEAMKEFESKKGKTHWIDYTK</sequence>
<dbReference type="AlphaFoldDB" id="A0A927B4P9"/>
<evidence type="ECO:0000256" key="2">
    <source>
        <dbReference type="SAM" id="SignalP"/>
    </source>
</evidence>
<evidence type="ECO:0000313" key="4">
    <source>
        <dbReference type="Proteomes" id="UP000653797"/>
    </source>
</evidence>
<accession>A0A927B4P9</accession>
<keyword evidence="2" id="KW-0732">Signal</keyword>
<dbReference type="Proteomes" id="UP000653797">
    <property type="component" value="Unassembled WGS sequence"/>
</dbReference>
<dbReference type="PROSITE" id="PS51257">
    <property type="entry name" value="PROKAR_LIPOPROTEIN"/>
    <property type="match status" value="1"/>
</dbReference>
<proteinExistence type="predicted"/>
<keyword evidence="4" id="KW-1185">Reference proteome</keyword>
<feature type="signal peptide" evidence="2">
    <location>
        <begin position="1"/>
        <end position="25"/>
    </location>
</feature>
<reference evidence="3" key="1">
    <citation type="submission" date="2020-09" db="EMBL/GenBank/DDBJ databases">
        <authorList>
            <person name="Kim M.K."/>
        </authorList>
    </citation>
    <scope>NUCLEOTIDE SEQUENCE</scope>
    <source>
        <strain evidence="3">BT704</strain>
    </source>
</reference>
<dbReference type="RefSeq" id="WP_191041231.1">
    <property type="nucleotide sequence ID" value="NZ_JACXAA010000009.1"/>
</dbReference>